<accession>A0A8K0JLE3</accession>
<gene>
    <name evidence="2" type="ORF">FFLO_03872</name>
</gene>
<dbReference type="Proteomes" id="UP000812966">
    <property type="component" value="Unassembled WGS sequence"/>
</dbReference>
<proteinExistence type="predicted"/>
<name>A0A8K0JLE3_9TREE</name>
<evidence type="ECO:0000256" key="1">
    <source>
        <dbReference type="SAM" id="MobiDB-lite"/>
    </source>
</evidence>
<reference evidence="2" key="1">
    <citation type="submission" date="2020-04" db="EMBL/GenBank/DDBJ databases">
        <title>Analysis of mating type loci in Filobasidium floriforme.</title>
        <authorList>
            <person name="Nowrousian M."/>
        </authorList>
    </citation>
    <scope>NUCLEOTIDE SEQUENCE</scope>
    <source>
        <strain evidence="2">CBS 6242</strain>
    </source>
</reference>
<dbReference type="EMBL" id="JABELV010000075">
    <property type="protein sequence ID" value="KAG7532064.1"/>
    <property type="molecule type" value="Genomic_DNA"/>
</dbReference>
<organism evidence="2 3">
    <name type="scientific">Filobasidium floriforme</name>
    <dbReference type="NCBI Taxonomy" id="5210"/>
    <lineage>
        <taxon>Eukaryota</taxon>
        <taxon>Fungi</taxon>
        <taxon>Dikarya</taxon>
        <taxon>Basidiomycota</taxon>
        <taxon>Agaricomycotina</taxon>
        <taxon>Tremellomycetes</taxon>
        <taxon>Filobasidiales</taxon>
        <taxon>Filobasidiaceae</taxon>
        <taxon>Filobasidium</taxon>
    </lineage>
</organism>
<protein>
    <submittedName>
        <fullName evidence="2">Uncharacterized protein</fullName>
    </submittedName>
</protein>
<evidence type="ECO:0000313" key="2">
    <source>
        <dbReference type="EMBL" id="KAG7532064.1"/>
    </source>
</evidence>
<evidence type="ECO:0000313" key="3">
    <source>
        <dbReference type="Proteomes" id="UP000812966"/>
    </source>
</evidence>
<comment type="caution">
    <text evidence="2">The sequence shown here is derived from an EMBL/GenBank/DDBJ whole genome shotgun (WGS) entry which is preliminary data.</text>
</comment>
<sequence length="486" mass="54731">MPITRHVDNIHFDPGLPPGNPLWNRDMHAFPTIFRLASQTFDFGDEDVATYFFDPERMRYHETALDAWNMLLSDLMPKNHMVQVSTIGTTLDQINSTTLHDAVTFRDVNTAYREARIPSYNLLTEQQSAAVANMAHESVNTAQALNMITRSARTPDFKATAFSYSVLPKPQHAFELLLVGELKQRFDLMVMTLKIKGLLVGTLCQCLRYLAYSKRIYDTRFALIIHGHGFRRCFVTENDVLWIDIGRLGPDEENDVVDMTLSHLLTYGLDGGAALYHELRPDSTFTDGGAGHALSSFLELVGQTWINNHLGIKLPLELGGDGHNKYARVQDFTLESLARAASDVRLHMEEQQEDEQRGPDVGWEEENVDVDTEGHEPKKAHHDVLNDPEHITHGREVQTEVDAIPPSIEADPTAEAMSNGDLMRDQLMNIVDQKNESLSSLHCEKTSQHSEEKKPSPFTPEQISWLRAVGKEMRDAGASLDEIYPG</sequence>
<keyword evidence="3" id="KW-1185">Reference proteome</keyword>
<dbReference type="AlphaFoldDB" id="A0A8K0JLE3"/>
<feature type="compositionally biased region" description="Basic and acidic residues" evidence="1">
    <location>
        <begin position="442"/>
        <end position="455"/>
    </location>
</feature>
<feature type="region of interest" description="Disordered" evidence="1">
    <location>
        <begin position="436"/>
        <end position="461"/>
    </location>
</feature>